<dbReference type="PANTHER" id="PTHR34047:SF8">
    <property type="entry name" value="PROTEIN YKFC"/>
    <property type="match status" value="1"/>
</dbReference>
<dbReference type="InterPro" id="IPR043502">
    <property type="entry name" value="DNA/RNA_pol_sf"/>
</dbReference>
<protein>
    <submittedName>
        <fullName evidence="2">RNA-dependent DNA polymerase</fullName>
    </submittedName>
</protein>
<accession>A0AA96Y316</accession>
<dbReference type="KEGG" id="tog:HNI00_11680"/>
<gene>
    <name evidence="2" type="ORF">HNI00_11680</name>
</gene>
<reference evidence="2" key="1">
    <citation type="submission" date="2020-05" db="EMBL/GenBank/DDBJ databases">
        <authorList>
            <person name="Zhu T."/>
            <person name="Keshari N."/>
            <person name="Lu X."/>
        </authorList>
    </citation>
    <scope>NUCLEOTIDE SEQUENCE</scope>
    <source>
        <strain evidence="2">NK1-22</strain>
    </source>
</reference>
<sequence>MKRYGNLWSDVTDFSNLLAAAHQAEKGKRFRENILRFNYNLESELIRLQQELLTQTYCPGEYKTFQVKQPKPRLISAAPYRDRVVHHALCNVIQPIFERTFIHDSYANRAGYGSHRGLQRFTRFARSSRYVLQCDIRKYFPSIDHAILKTILRRKIKCPDTLWLIDTIIDHSNDQEPVIDYFPGDDLLTPLQRRRGLPIGNLTSQFFANLYLNGFDHFVKETLRAKKYVRYVDDFALFSDDRVFLADARLAIESQLETLRLKIHPIKSQLFATAIGPTFLGFRVLPDHIRVKAASLRRARVRLRHYQTLYATKRLSFEQLTQSIQSWGAHLKHADTWRLRQDIFEQLVFTTS</sequence>
<dbReference type="InterPro" id="IPR051083">
    <property type="entry name" value="GrpII_Intron_Splice-Mob/Def"/>
</dbReference>
<dbReference type="PANTHER" id="PTHR34047">
    <property type="entry name" value="NUCLEAR INTRON MATURASE 1, MITOCHONDRIAL-RELATED"/>
    <property type="match status" value="1"/>
</dbReference>
<dbReference type="Pfam" id="PF00078">
    <property type="entry name" value="RVT_1"/>
    <property type="match status" value="1"/>
</dbReference>
<dbReference type="SUPFAM" id="SSF56672">
    <property type="entry name" value="DNA/RNA polymerases"/>
    <property type="match status" value="1"/>
</dbReference>
<proteinExistence type="predicted"/>
<dbReference type="RefSeq" id="WP_316786328.1">
    <property type="nucleotide sequence ID" value="NZ_CP053540.1"/>
</dbReference>
<organism evidence="2">
    <name type="scientific">Thermoleptolyngbya oregonensis NK1-22</name>
    <dbReference type="NCBI Taxonomy" id="2547457"/>
    <lineage>
        <taxon>Bacteria</taxon>
        <taxon>Bacillati</taxon>
        <taxon>Cyanobacteriota</taxon>
        <taxon>Cyanophyceae</taxon>
        <taxon>Oculatellales</taxon>
        <taxon>Oculatellaceae</taxon>
        <taxon>Thermoleptolyngbya</taxon>
    </lineage>
</organism>
<dbReference type="PROSITE" id="PS50878">
    <property type="entry name" value="RT_POL"/>
    <property type="match status" value="1"/>
</dbReference>
<dbReference type="AlphaFoldDB" id="A0AA96Y316"/>
<name>A0AA96Y316_9CYAN</name>
<evidence type="ECO:0000313" key="2">
    <source>
        <dbReference type="EMBL" id="WOB43742.1"/>
    </source>
</evidence>
<feature type="domain" description="Reverse transcriptase" evidence="1">
    <location>
        <begin position="1"/>
        <end position="284"/>
    </location>
</feature>
<dbReference type="CDD" id="cd01646">
    <property type="entry name" value="RT_Bac_retron_I"/>
    <property type="match status" value="1"/>
</dbReference>
<dbReference type="InterPro" id="IPR000477">
    <property type="entry name" value="RT_dom"/>
</dbReference>
<dbReference type="EMBL" id="CP053540">
    <property type="protein sequence ID" value="WOB43742.1"/>
    <property type="molecule type" value="Genomic_DNA"/>
</dbReference>
<evidence type="ECO:0000259" key="1">
    <source>
        <dbReference type="PROSITE" id="PS50878"/>
    </source>
</evidence>